<proteinExistence type="predicted"/>
<accession>M7N9A4</accession>
<dbReference type="Proteomes" id="UP000011910">
    <property type="component" value="Unassembled WGS sequence"/>
</dbReference>
<keyword evidence="2" id="KW-1185">Reference proteome</keyword>
<gene>
    <name evidence="1" type="ORF">ADICEAN_01099</name>
</gene>
<sequence length="102" mass="11869">MKLNINYVDLDQDKRLNEFIQKKVDKLETFYDRIVSGDVYLKKTNTAEETCITELKIFVPGSSLFTNKEAKSFEEGIDACVEAMRRQIRKLKEKQAAHPQQP</sequence>
<dbReference type="eggNOG" id="COG1544">
    <property type="taxonomic scope" value="Bacteria"/>
</dbReference>
<organism evidence="1 2">
    <name type="scientific">Cesiribacter andamanensis AMV16</name>
    <dbReference type="NCBI Taxonomy" id="1279009"/>
    <lineage>
        <taxon>Bacteria</taxon>
        <taxon>Pseudomonadati</taxon>
        <taxon>Bacteroidota</taxon>
        <taxon>Cytophagia</taxon>
        <taxon>Cytophagales</taxon>
        <taxon>Cesiribacteraceae</taxon>
        <taxon>Cesiribacter</taxon>
    </lineage>
</organism>
<evidence type="ECO:0008006" key="3">
    <source>
        <dbReference type="Google" id="ProtNLM"/>
    </source>
</evidence>
<dbReference type="RefSeq" id="WP_009194499.1">
    <property type="nucleotide sequence ID" value="NZ_AODQ01000018.1"/>
</dbReference>
<dbReference type="OrthoDB" id="9808702at2"/>
<evidence type="ECO:0000313" key="2">
    <source>
        <dbReference type="Proteomes" id="UP000011910"/>
    </source>
</evidence>
<comment type="caution">
    <text evidence="1">The sequence shown here is derived from an EMBL/GenBank/DDBJ whole genome shotgun (WGS) entry which is preliminary data.</text>
</comment>
<dbReference type="NCBIfam" id="TIGR00741">
    <property type="entry name" value="yfiA"/>
    <property type="match status" value="1"/>
</dbReference>
<dbReference type="Gene3D" id="3.30.160.100">
    <property type="entry name" value="Ribosome hibernation promotion factor-like"/>
    <property type="match status" value="1"/>
</dbReference>
<dbReference type="STRING" id="1279009.ADICEAN_01099"/>
<evidence type="ECO:0000313" key="1">
    <source>
        <dbReference type="EMBL" id="EMR03761.1"/>
    </source>
</evidence>
<dbReference type="CDD" id="cd00552">
    <property type="entry name" value="RaiA"/>
    <property type="match status" value="1"/>
</dbReference>
<dbReference type="InterPro" id="IPR003489">
    <property type="entry name" value="RHF/RaiA"/>
</dbReference>
<dbReference type="EMBL" id="AODQ01000018">
    <property type="protein sequence ID" value="EMR03761.1"/>
    <property type="molecule type" value="Genomic_DNA"/>
</dbReference>
<dbReference type="AlphaFoldDB" id="M7N9A4"/>
<dbReference type="Pfam" id="PF02482">
    <property type="entry name" value="Ribosomal_S30AE"/>
    <property type="match status" value="1"/>
</dbReference>
<name>M7N9A4_9BACT</name>
<dbReference type="SUPFAM" id="SSF69754">
    <property type="entry name" value="Ribosome binding protein Y (YfiA homologue)"/>
    <property type="match status" value="1"/>
</dbReference>
<reference evidence="1 2" key="1">
    <citation type="journal article" date="2013" name="Genome Announc.">
        <title>Draft Genome Sequence of Cesiribacter andamanensis Strain AMV16T, Isolated from a Soil Sample from a Mud Volcano in the Andaman Islands, India.</title>
        <authorList>
            <person name="Shivaji S."/>
            <person name="Ara S."/>
            <person name="Begum Z."/>
            <person name="Srinivas T.N."/>
            <person name="Singh A."/>
            <person name="Kumar Pinnaka A."/>
        </authorList>
    </citation>
    <scope>NUCLEOTIDE SEQUENCE [LARGE SCALE GENOMIC DNA]</scope>
    <source>
        <strain evidence="1 2">AMV16</strain>
    </source>
</reference>
<protein>
    <recommendedName>
        <fullName evidence="3">Ribosome hibernation promoting factor HPF</fullName>
    </recommendedName>
</protein>
<dbReference type="InterPro" id="IPR036567">
    <property type="entry name" value="RHF-like"/>
</dbReference>